<name>A0A5D3K0L7_9BRAD</name>
<feature type="compositionally biased region" description="Basic and acidic residues" evidence="1">
    <location>
        <begin position="181"/>
        <end position="202"/>
    </location>
</feature>
<keyword evidence="3" id="KW-1185">Reference proteome</keyword>
<dbReference type="EMBL" id="VSSS01000080">
    <property type="protein sequence ID" value="TYL86232.1"/>
    <property type="molecule type" value="Genomic_DNA"/>
</dbReference>
<dbReference type="InterPro" id="IPR007948">
    <property type="entry name" value="DUF736"/>
</dbReference>
<evidence type="ECO:0000313" key="2">
    <source>
        <dbReference type="EMBL" id="TYL86232.1"/>
    </source>
</evidence>
<feature type="region of interest" description="Disordered" evidence="1">
    <location>
        <begin position="83"/>
        <end position="120"/>
    </location>
</feature>
<dbReference type="OrthoDB" id="8254315at2"/>
<reference evidence="2 3" key="1">
    <citation type="submission" date="2019-08" db="EMBL/GenBank/DDBJ databases">
        <title>Bradyrhizobium hipponensis sp. nov., a rhizobium isolated from a Lupinus angustifolius root nodule in Tunisia.</title>
        <authorList>
            <person name="Off K."/>
            <person name="Rejili M."/>
            <person name="Mars M."/>
            <person name="Brachmann A."/>
            <person name="Marin M."/>
        </authorList>
    </citation>
    <scope>NUCLEOTIDE SEQUENCE [LARGE SCALE GENOMIC DNA]</scope>
    <source>
        <strain evidence="2 3">CTAW71</strain>
    </source>
</reference>
<dbReference type="Pfam" id="PF05284">
    <property type="entry name" value="DUF736"/>
    <property type="match status" value="1"/>
</dbReference>
<protein>
    <submittedName>
        <fullName evidence="2">DUF736 domain-containing protein</fullName>
    </submittedName>
</protein>
<sequence>MIERGAPLHRSYVGQTEIGRACLKRSEEERCYFSLKLDDPSFNVARCAVLLDDCDEASSFVRGGCKNGLRDILHQPARLQRAGLHENGQARPCRAADANRTSASEGLAPSQRRHPDLREGKHHMIASDCRGDRECGCDRDAQGQGPTNGDDDLTSGKRQRARCNSDKQCAEDARAITKCQHSDADCDEKRQGIHSERKDRPTEQANAECVENKPKREHGGGSICIDMPVAPSTTTTAQFWM</sequence>
<evidence type="ECO:0000256" key="1">
    <source>
        <dbReference type="SAM" id="MobiDB-lite"/>
    </source>
</evidence>
<gene>
    <name evidence="2" type="ORF">FXB40_42245</name>
</gene>
<dbReference type="Proteomes" id="UP000324758">
    <property type="component" value="Unassembled WGS sequence"/>
</dbReference>
<comment type="caution">
    <text evidence="2">The sequence shown here is derived from an EMBL/GenBank/DDBJ whole genome shotgun (WGS) entry which is preliminary data.</text>
</comment>
<organism evidence="2 3">
    <name type="scientific">Bradyrhizobium rifense</name>
    <dbReference type="NCBI Taxonomy" id="515499"/>
    <lineage>
        <taxon>Bacteria</taxon>
        <taxon>Pseudomonadati</taxon>
        <taxon>Pseudomonadota</taxon>
        <taxon>Alphaproteobacteria</taxon>
        <taxon>Hyphomicrobiales</taxon>
        <taxon>Nitrobacteraceae</taxon>
        <taxon>Bradyrhizobium</taxon>
    </lineage>
</organism>
<dbReference type="AlphaFoldDB" id="A0A5D3K0L7"/>
<proteinExistence type="predicted"/>
<accession>A0A5D3K0L7</accession>
<feature type="region of interest" description="Disordered" evidence="1">
    <location>
        <begin position="140"/>
        <end position="159"/>
    </location>
</feature>
<evidence type="ECO:0000313" key="3">
    <source>
        <dbReference type="Proteomes" id="UP000324758"/>
    </source>
</evidence>
<feature type="region of interest" description="Disordered" evidence="1">
    <location>
        <begin position="181"/>
        <end position="214"/>
    </location>
</feature>